<feature type="compositionally biased region" description="Low complexity" evidence="1">
    <location>
        <begin position="97"/>
        <end position="108"/>
    </location>
</feature>
<proteinExistence type="predicted"/>
<reference evidence="2" key="1">
    <citation type="journal article" date="2014" name="PLoS ONE">
        <title>Transcriptome-Based Identification of ABC Transporters in the Western Tarnished Plant Bug Lygus hesperus.</title>
        <authorList>
            <person name="Hull J.J."/>
            <person name="Chaney K."/>
            <person name="Geib S.M."/>
            <person name="Fabrick J.A."/>
            <person name="Brent C.S."/>
            <person name="Walsh D."/>
            <person name="Lavine L.C."/>
        </authorList>
    </citation>
    <scope>NUCLEOTIDE SEQUENCE</scope>
</reference>
<dbReference type="EMBL" id="GBHO01042098">
    <property type="protein sequence ID" value="JAG01506.1"/>
    <property type="molecule type" value="Transcribed_RNA"/>
</dbReference>
<feature type="non-terminal residue" evidence="2">
    <location>
        <position position="1"/>
    </location>
</feature>
<name>A0A0A9W263_LYGHE</name>
<gene>
    <name evidence="2" type="ORF">CM83_48268</name>
</gene>
<accession>A0A0A9W263</accession>
<protein>
    <submittedName>
        <fullName evidence="2">Uncharacterized protein</fullName>
    </submittedName>
</protein>
<dbReference type="AlphaFoldDB" id="A0A0A9W263"/>
<feature type="compositionally biased region" description="Low complexity" evidence="1">
    <location>
        <begin position="1"/>
        <end position="11"/>
    </location>
</feature>
<reference evidence="2" key="2">
    <citation type="submission" date="2014-07" db="EMBL/GenBank/DDBJ databases">
        <authorList>
            <person name="Hull J."/>
        </authorList>
    </citation>
    <scope>NUCLEOTIDE SEQUENCE</scope>
</reference>
<organism evidence="2">
    <name type="scientific">Lygus hesperus</name>
    <name type="common">Western plant bug</name>
    <dbReference type="NCBI Taxonomy" id="30085"/>
    <lineage>
        <taxon>Eukaryota</taxon>
        <taxon>Metazoa</taxon>
        <taxon>Ecdysozoa</taxon>
        <taxon>Arthropoda</taxon>
        <taxon>Hexapoda</taxon>
        <taxon>Insecta</taxon>
        <taxon>Pterygota</taxon>
        <taxon>Neoptera</taxon>
        <taxon>Paraneoptera</taxon>
        <taxon>Hemiptera</taxon>
        <taxon>Heteroptera</taxon>
        <taxon>Panheteroptera</taxon>
        <taxon>Cimicomorpha</taxon>
        <taxon>Miridae</taxon>
        <taxon>Mirini</taxon>
        <taxon>Lygus</taxon>
    </lineage>
</organism>
<feature type="region of interest" description="Disordered" evidence="1">
    <location>
        <begin position="1"/>
        <end position="20"/>
    </location>
</feature>
<evidence type="ECO:0000256" key="1">
    <source>
        <dbReference type="SAM" id="MobiDB-lite"/>
    </source>
</evidence>
<sequence>NNNNNNNNNNNVIPNGAASPRVLAPGVNVIAKKVMLPPGAVLMKGPPPLGAKVIMQGPTVSPPVAPTLSATTTVGIGGSCPTSPRLEHHSSANHPSQQQQQHQQQQNLQNLQNIRRIELAKQTGSPPLQPLRPLSQTTHKVMAPNGSFGMHKAPHLPAQQSYVKTAIPLSRSNTNVQSHILSLPLSQQSPNQG</sequence>
<evidence type="ECO:0000313" key="2">
    <source>
        <dbReference type="EMBL" id="JAG01506.1"/>
    </source>
</evidence>
<feature type="region of interest" description="Disordered" evidence="1">
    <location>
        <begin position="75"/>
        <end position="108"/>
    </location>
</feature>